<keyword evidence="6" id="KW-1185">Reference proteome</keyword>
<evidence type="ECO:0000256" key="3">
    <source>
        <dbReference type="SAM" id="Phobius"/>
    </source>
</evidence>
<feature type="non-terminal residue" evidence="5">
    <location>
        <position position="319"/>
    </location>
</feature>
<dbReference type="AlphaFoldDB" id="A0A1H3RLW4"/>
<dbReference type="SUPFAM" id="SSF58104">
    <property type="entry name" value="Methyl-accepting chemotaxis protein (MCP) signaling domain"/>
    <property type="match status" value="1"/>
</dbReference>
<dbReference type="Pfam" id="PF00672">
    <property type="entry name" value="HAMP"/>
    <property type="match status" value="1"/>
</dbReference>
<dbReference type="Gene3D" id="1.10.287.950">
    <property type="entry name" value="Methyl-accepting chemotaxis protein"/>
    <property type="match status" value="1"/>
</dbReference>
<name>A0A1H3RLW4_9ACTN</name>
<evidence type="ECO:0000259" key="4">
    <source>
        <dbReference type="PROSITE" id="PS50885"/>
    </source>
</evidence>
<dbReference type="Proteomes" id="UP000198921">
    <property type="component" value="Unassembled WGS sequence"/>
</dbReference>
<dbReference type="PANTHER" id="PTHR32089">
    <property type="entry name" value="METHYL-ACCEPTING CHEMOTAXIS PROTEIN MCPB"/>
    <property type="match status" value="1"/>
</dbReference>
<evidence type="ECO:0000313" key="6">
    <source>
        <dbReference type="Proteomes" id="UP000198921"/>
    </source>
</evidence>
<sequence>MRTSPSPSGAGRLADRPATHKVLASVGVASLTALVVGGLALGDLQDLREARDAELSTALPYKNALHGIGLTAKATANDERGYLLTGDPEFLTEIEERLDKVDGYLADARSSADTADEAAFVDRLGTEIGAWSASLQAEFDVYATDRGAAVALAFDQTRGLRKTYEESLDAGLEAADAALLEGADYAETVTVAIWRTAIVCAVGVLLALGLGLAVARGLTRSLGRLRVAADRLAHGDLTVTVGLHQHDEIGRTAASLDAAVADLRAVMSTVVGAADAVAASSEELSASSAQISASAEETSAQSGVVAGAADEVSRNVQTV</sequence>
<dbReference type="GO" id="GO:0016020">
    <property type="term" value="C:membrane"/>
    <property type="evidence" value="ECO:0007669"/>
    <property type="project" value="InterPro"/>
</dbReference>
<dbReference type="Pfam" id="PF05227">
    <property type="entry name" value="CHASE3"/>
    <property type="match status" value="1"/>
</dbReference>
<gene>
    <name evidence="5" type="ORF">SAMN05660209_05224</name>
</gene>
<feature type="transmembrane region" description="Helical" evidence="3">
    <location>
        <begin position="21"/>
        <end position="41"/>
    </location>
</feature>
<dbReference type="STRING" id="1137993.SAMN05660209_05224"/>
<organism evidence="5 6">
    <name type="scientific">Geodermatophilus africanus</name>
    <dbReference type="NCBI Taxonomy" id="1137993"/>
    <lineage>
        <taxon>Bacteria</taxon>
        <taxon>Bacillati</taxon>
        <taxon>Actinomycetota</taxon>
        <taxon>Actinomycetes</taxon>
        <taxon>Geodermatophilales</taxon>
        <taxon>Geodermatophilaceae</taxon>
        <taxon>Geodermatophilus</taxon>
    </lineage>
</organism>
<keyword evidence="1 3" id="KW-0812">Transmembrane</keyword>
<feature type="domain" description="HAMP" evidence="4">
    <location>
        <begin position="216"/>
        <end position="268"/>
    </location>
</feature>
<keyword evidence="3" id="KW-0472">Membrane</keyword>
<dbReference type="GO" id="GO:0007165">
    <property type="term" value="P:signal transduction"/>
    <property type="evidence" value="ECO:0007669"/>
    <property type="project" value="InterPro"/>
</dbReference>
<dbReference type="InterPro" id="IPR007891">
    <property type="entry name" value="CHASE3"/>
</dbReference>
<evidence type="ECO:0000256" key="2">
    <source>
        <dbReference type="ARBA" id="ARBA00022989"/>
    </source>
</evidence>
<dbReference type="SMART" id="SM00304">
    <property type="entry name" value="HAMP"/>
    <property type="match status" value="1"/>
</dbReference>
<accession>A0A1H3RLW4</accession>
<dbReference type="RefSeq" id="WP_139263849.1">
    <property type="nucleotide sequence ID" value="NZ_FNOT01000050.1"/>
</dbReference>
<dbReference type="EMBL" id="FNOT01000050">
    <property type="protein sequence ID" value="SDZ26744.1"/>
    <property type="molecule type" value="Genomic_DNA"/>
</dbReference>
<evidence type="ECO:0000313" key="5">
    <source>
        <dbReference type="EMBL" id="SDZ26744.1"/>
    </source>
</evidence>
<evidence type="ECO:0000256" key="1">
    <source>
        <dbReference type="ARBA" id="ARBA00022692"/>
    </source>
</evidence>
<keyword evidence="2 3" id="KW-1133">Transmembrane helix</keyword>
<dbReference type="CDD" id="cd06225">
    <property type="entry name" value="HAMP"/>
    <property type="match status" value="1"/>
</dbReference>
<dbReference type="PANTHER" id="PTHR32089:SF112">
    <property type="entry name" value="LYSOZYME-LIKE PROTEIN-RELATED"/>
    <property type="match status" value="1"/>
</dbReference>
<feature type="transmembrane region" description="Helical" evidence="3">
    <location>
        <begin position="192"/>
        <end position="215"/>
    </location>
</feature>
<reference evidence="6" key="1">
    <citation type="submission" date="2016-10" db="EMBL/GenBank/DDBJ databases">
        <authorList>
            <person name="Varghese N."/>
            <person name="Submissions S."/>
        </authorList>
    </citation>
    <scope>NUCLEOTIDE SEQUENCE [LARGE SCALE GENOMIC DNA]</scope>
    <source>
        <strain evidence="6">DSM 45422</strain>
    </source>
</reference>
<proteinExistence type="predicted"/>
<dbReference type="OrthoDB" id="5192200at2"/>
<dbReference type="InterPro" id="IPR003660">
    <property type="entry name" value="HAMP_dom"/>
</dbReference>
<dbReference type="PROSITE" id="PS50885">
    <property type="entry name" value="HAMP"/>
    <property type="match status" value="1"/>
</dbReference>
<protein>
    <submittedName>
        <fullName evidence="5">CHASE3 domain-containing protein</fullName>
    </submittedName>
</protein>